<evidence type="ECO:0000313" key="2">
    <source>
        <dbReference type="EMBL" id="AES78152.1"/>
    </source>
</evidence>
<dbReference type="Gene3D" id="1.20.120.1230">
    <property type="match status" value="1"/>
</dbReference>
<dbReference type="GO" id="GO:0016157">
    <property type="term" value="F:sucrose synthase activity"/>
    <property type="evidence" value="ECO:0007669"/>
    <property type="project" value="UniProtKB-EC"/>
</dbReference>
<accession>A2Q6B7</accession>
<organism evidence="1">
    <name type="scientific">Medicago truncatula</name>
    <name type="common">Barrel medic</name>
    <name type="synonym">Medicago tribuloides</name>
    <dbReference type="NCBI Taxonomy" id="3880"/>
    <lineage>
        <taxon>Eukaryota</taxon>
        <taxon>Viridiplantae</taxon>
        <taxon>Streptophyta</taxon>
        <taxon>Embryophyta</taxon>
        <taxon>Tracheophyta</taxon>
        <taxon>Spermatophyta</taxon>
        <taxon>Magnoliopsida</taxon>
        <taxon>eudicotyledons</taxon>
        <taxon>Gunneridae</taxon>
        <taxon>Pentapetalae</taxon>
        <taxon>rosids</taxon>
        <taxon>fabids</taxon>
        <taxon>Fabales</taxon>
        <taxon>Fabaceae</taxon>
        <taxon>Papilionoideae</taxon>
        <taxon>50 kb inversion clade</taxon>
        <taxon>NPAAA clade</taxon>
        <taxon>Hologalegina</taxon>
        <taxon>IRL clade</taxon>
        <taxon>Trifolieae</taxon>
        <taxon>Medicago</taxon>
    </lineage>
</organism>
<keyword evidence="3" id="KW-0808">Transferase</keyword>
<name>A2Q6B7_MEDTR</name>
<dbReference type="EnsemblPlants" id="AES78152">
    <property type="protein sequence ID" value="AES78152"/>
    <property type="gene ID" value="MTR_7g025190"/>
</dbReference>
<dbReference type="Proteomes" id="UP000002051">
    <property type="component" value="Unassembled WGS sequence"/>
</dbReference>
<keyword evidence="5" id="KW-1185">Reference proteome</keyword>
<evidence type="ECO:0000313" key="3">
    <source>
        <dbReference type="EMBL" id="RHN44816.1"/>
    </source>
</evidence>
<keyword evidence="3" id="KW-0328">Glycosyltransferase</keyword>
<sequence>MDISSCIFNIITHFHSPGIRLCLGICSAYGKFVVELFLEPFTASFRCPTLNKSIGNDVKFLNCHLSTKFFHYKKSLHPLQEGKGINFLASLQLC</sequence>
<dbReference type="EMBL" id="AC174467">
    <property type="protein sequence ID" value="ABN09137.1"/>
    <property type="molecule type" value="Genomic_DNA"/>
</dbReference>
<reference evidence="4" key="5">
    <citation type="submission" date="2015-04" db="UniProtKB">
        <authorList>
            <consortium name="EnsemblPlants"/>
        </authorList>
    </citation>
    <scope>IDENTIFICATION</scope>
    <source>
        <strain evidence="4">cv. Jemalong A17</strain>
    </source>
</reference>
<evidence type="ECO:0000313" key="4">
    <source>
        <dbReference type="EnsemblPlants" id="AES78152"/>
    </source>
</evidence>
<dbReference type="HOGENOM" id="CLU_2389563_0_0_1"/>
<dbReference type="EMBL" id="PSQE01000007">
    <property type="protein sequence ID" value="RHN44816.1"/>
    <property type="molecule type" value="Genomic_DNA"/>
</dbReference>
<gene>
    <name evidence="2" type="ordered locus">MTR_7g025190</name>
    <name evidence="1" type="ORF">MtrDRAFT_AC174467g10v1</name>
    <name evidence="3" type="ORF">MtrunA17_Chr7g0223521</name>
</gene>
<dbReference type="AlphaFoldDB" id="A2Q6B7"/>
<dbReference type="eggNOG" id="KOG0853">
    <property type="taxonomic scope" value="Eukaryota"/>
</dbReference>
<reference evidence="1" key="1">
    <citation type="submission" date="2006-02" db="EMBL/GenBank/DDBJ databases">
        <authorList>
            <person name="Town C.D."/>
        </authorList>
    </citation>
    <scope>NUCLEOTIDE SEQUENCE</scope>
</reference>
<dbReference type="EMBL" id="CM001223">
    <property type="protein sequence ID" value="AES78152.1"/>
    <property type="molecule type" value="Genomic_DNA"/>
</dbReference>
<reference evidence="1" key="2">
    <citation type="submission" date="2007-03" db="EMBL/GenBank/DDBJ databases">
        <authorList>
            <consortium name="The International Medicago Genome Annotation Group"/>
        </authorList>
    </citation>
    <scope>NUCLEOTIDE SEQUENCE</scope>
</reference>
<dbReference type="EC" id="2.4.1.13" evidence="3"/>
<dbReference type="PaxDb" id="3880-AES78152"/>
<evidence type="ECO:0000313" key="1">
    <source>
        <dbReference type="EMBL" id="ABN09137.1"/>
    </source>
</evidence>
<evidence type="ECO:0000313" key="5">
    <source>
        <dbReference type="Proteomes" id="UP000002051"/>
    </source>
</evidence>
<reference evidence="3" key="6">
    <citation type="journal article" date="2018" name="Nat. Plants">
        <title>Whole-genome landscape of Medicago truncatula symbiotic genes.</title>
        <authorList>
            <person name="Pecrix Y."/>
            <person name="Gamas P."/>
            <person name="Carrere S."/>
        </authorList>
    </citation>
    <scope>NUCLEOTIDE SEQUENCE</scope>
    <source>
        <tissue evidence="3">Leaves</tissue>
    </source>
</reference>
<dbReference type="Proteomes" id="UP000265566">
    <property type="component" value="Chromosome 7"/>
</dbReference>
<proteinExistence type="predicted"/>
<dbReference type="Gramene" id="rna38981">
    <property type="protein sequence ID" value="RHN44816.1"/>
    <property type="gene ID" value="gene38981"/>
</dbReference>
<protein>
    <submittedName>
        <fullName evidence="2 3">Sucrose synthase</fullName>
        <ecNumber evidence="3">2.4.1.13</ecNumber>
    </submittedName>
</protein>
<dbReference type="STRING" id="3880.A2Q6B7"/>
<reference evidence="2 5" key="3">
    <citation type="journal article" date="2011" name="Nature">
        <title>The Medicago genome provides insight into the evolution of rhizobial symbioses.</title>
        <authorList>
            <person name="Young N.D."/>
            <person name="Debelle F."/>
            <person name="Oldroyd G.E."/>
            <person name="Geurts R."/>
            <person name="Cannon S.B."/>
            <person name="Udvardi M.K."/>
            <person name="Benedito V.A."/>
            <person name="Mayer K.F."/>
            <person name="Gouzy J."/>
            <person name="Schoof H."/>
            <person name="Van de Peer Y."/>
            <person name="Proost S."/>
            <person name="Cook D.R."/>
            <person name="Meyers B.C."/>
            <person name="Spannagl M."/>
            <person name="Cheung F."/>
            <person name="De Mita S."/>
            <person name="Krishnakumar V."/>
            <person name="Gundlach H."/>
            <person name="Zhou S."/>
            <person name="Mudge J."/>
            <person name="Bharti A.K."/>
            <person name="Murray J.D."/>
            <person name="Naoumkina M.A."/>
            <person name="Rosen B."/>
            <person name="Silverstein K.A."/>
            <person name="Tang H."/>
            <person name="Rombauts S."/>
            <person name="Zhao P.X."/>
            <person name="Zhou P."/>
            <person name="Barbe V."/>
            <person name="Bardou P."/>
            <person name="Bechner M."/>
            <person name="Bellec A."/>
            <person name="Berger A."/>
            <person name="Berges H."/>
            <person name="Bidwell S."/>
            <person name="Bisseling T."/>
            <person name="Choisne N."/>
            <person name="Couloux A."/>
            <person name="Denny R."/>
            <person name="Deshpande S."/>
            <person name="Dai X."/>
            <person name="Doyle J.J."/>
            <person name="Dudez A.M."/>
            <person name="Farmer A.D."/>
            <person name="Fouteau S."/>
            <person name="Franken C."/>
            <person name="Gibelin C."/>
            <person name="Gish J."/>
            <person name="Goldstein S."/>
            <person name="Gonzalez A.J."/>
            <person name="Green P.J."/>
            <person name="Hallab A."/>
            <person name="Hartog M."/>
            <person name="Hua A."/>
            <person name="Humphray S.J."/>
            <person name="Jeong D.H."/>
            <person name="Jing Y."/>
            <person name="Jocker A."/>
            <person name="Kenton S.M."/>
            <person name="Kim D.J."/>
            <person name="Klee K."/>
            <person name="Lai H."/>
            <person name="Lang C."/>
            <person name="Lin S."/>
            <person name="Macmil S.L."/>
            <person name="Magdelenat G."/>
            <person name="Matthews L."/>
            <person name="McCorrison J."/>
            <person name="Monaghan E.L."/>
            <person name="Mun J.H."/>
            <person name="Najar F.Z."/>
            <person name="Nicholson C."/>
            <person name="Noirot C."/>
            <person name="O'Bleness M."/>
            <person name="Paule C.R."/>
            <person name="Poulain J."/>
            <person name="Prion F."/>
            <person name="Qin B."/>
            <person name="Qu C."/>
            <person name="Retzel E.F."/>
            <person name="Riddle C."/>
            <person name="Sallet E."/>
            <person name="Samain S."/>
            <person name="Samson N."/>
            <person name="Sanders I."/>
            <person name="Saurat O."/>
            <person name="Scarpelli C."/>
            <person name="Schiex T."/>
            <person name="Segurens B."/>
            <person name="Severin A.J."/>
            <person name="Sherrier D.J."/>
            <person name="Shi R."/>
            <person name="Sims S."/>
            <person name="Singer S.R."/>
            <person name="Sinharoy S."/>
            <person name="Sterck L."/>
            <person name="Viollet A."/>
            <person name="Wang B.B."/>
            <person name="Wang K."/>
            <person name="Wang M."/>
            <person name="Wang X."/>
            <person name="Warfsmann J."/>
            <person name="Weissenbach J."/>
            <person name="White D.D."/>
            <person name="White J.D."/>
            <person name="Wiley G.B."/>
            <person name="Wincker P."/>
            <person name="Xing Y."/>
            <person name="Yang L."/>
            <person name="Yao Z."/>
            <person name="Ying F."/>
            <person name="Zhai J."/>
            <person name="Zhou L."/>
            <person name="Zuber A."/>
            <person name="Denarie J."/>
            <person name="Dixon R.A."/>
            <person name="May G.D."/>
            <person name="Schwartz D.C."/>
            <person name="Rogers J."/>
            <person name="Quetier F."/>
            <person name="Town C.D."/>
            <person name="Roe B.A."/>
        </authorList>
    </citation>
    <scope>NUCLEOTIDE SEQUENCE [LARGE SCALE GENOMIC DNA]</scope>
    <source>
        <strain evidence="2">A17</strain>
        <strain evidence="4 5">cv. Jemalong A17</strain>
    </source>
</reference>
<reference evidence="2 5" key="4">
    <citation type="journal article" date="2014" name="BMC Genomics">
        <title>An improved genome release (version Mt4.0) for the model legume Medicago truncatula.</title>
        <authorList>
            <person name="Tang H."/>
            <person name="Krishnakumar V."/>
            <person name="Bidwell S."/>
            <person name="Rosen B."/>
            <person name="Chan A."/>
            <person name="Zhou S."/>
            <person name="Gentzbittel L."/>
            <person name="Childs K.L."/>
            <person name="Yandell M."/>
            <person name="Gundlach H."/>
            <person name="Mayer K.F."/>
            <person name="Schwartz D.C."/>
            <person name="Town C.D."/>
        </authorList>
    </citation>
    <scope>GENOME REANNOTATION</scope>
    <source>
        <strain evidence="4 5">cv. Jemalong A17</strain>
    </source>
</reference>